<proteinExistence type="predicted"/>
<protein>
    <submittedName>
        <fullName evidence="1">Uncharacterized protein</fullName>
    </submittedName>
</protein>
<organism evidence="1">
    <name type="scientific">Timema bartmani</name>
    <dbReference type="NCBI Taxonomy" id="61472"/>
    <lineage>
        <taxon>Eukaryota</taxon>
        <taxon>Metazoa</taxon>
        <taxon>Ecdysozoa</taxon>
        <taxon>Arthropoda</taxon>
        <taxon>Hexapoda</taxon>
        <taxon>Insecta</taxon>
        <taxon>Pterygota</taxon>
        <taxon>Neoptera</taxon>
        <taxon>Polyneoptera</taxon>
        <taxon>Phasmatodea</taxon>
        <taxon>Timematodea</taxon>
        <taxon>Timematoidea</taxon>
        <taxon>Timematidae</taxon>
        <taxon>Timema</taxon>
    </lineage>
</organism>
<sequence length="110" mass="12349">MYKTSGSRDLGGWGDNHPTWTPLRVPLDSKRKNLLKTIYTSLDLKTKTCIACWCPMADVFEILLCRTVVYDGWCSSSDALSSYSEGCQSSREANVDVSLNPAFLYARRKS</sequence>
<gene>
    <name evidence="1" type="ORF">TBIB3V08_LOCUS3175</name>
</gene>
<reference evidence="1" key="1">
    <citation type="submission" date="2020-11" db="EMBL/GenBank/DDBJ databases">
        <authorList>
            <person name="Tran Van P."/>
        </authorList>
    </citation>
    <scope>NUCLEOTIDE SEQUENCE</scope>
</reference>
<accession>A0A7R9EUQ4</accession>
<dbReference type="AlphaFoldDB" id="A0A7R9EUQ4"/>
<evidence type="ECO:0000313" key="1">
    <source>
        <dbReference type="EMBL" id="CAD7440681.1"/>
    </source>
</evidence>
<dbReference type="EMBL" id="OD565052">
    <property type="protein sequence ID" value="CAD7440681.1"/>
    <property type="molecule type" value="Genomic_DNA"/>
</dbReference>
<name>A0A7R9EUQ4_9NEOP</name>